<proteinExistence type="predicted"/>
<name>A0A1I7FDC4_9PROT</name>
<accession>A0A1I7FDC4</accession>
<sequence>MSDPIATDASVSLSIYKVDVARYEGDLNKDRYE</sequence>
<dbReference type="EMBL" id="FPBL01000001">
    <property type="protein sequence ID" value="SFU34105.1"/>
    <property type="molecule type" value="Genomic_DNA"/>
</dbReference>
<protein>
    <submittedName>
        <fullName evidence="1">Uncharacterized protein</fullName>
    </submittedName>
</protein>
<evidence type="ECO:0000313" key="2">
    <source>
        <dbReference type="Proteomes" id="UP000183926"/>
    </source>
</evidence>
<reference evidence="1 2" key="1">
    <citation type="submission" date="2016-10" db="EMBL/GenBank/DDBJ databases">
        <authorList>
            <person name="de Groot N.N."/>
        </authorList>
    </citation>
    <scope>NUCLEOTIDE SEQUENCE [LARGE SCALE GENOMIC DNA]</scope>
    <source>
        <strain evidence="1 2">Nm24</strain>
    </source>
</reference>
<dbReference type="Proteomes" id="UP000183926">
    <property type="component" value="Unassembled WGS sequence"/>
</dbReference>
<evidence type="ECO:0000313" key="1">
    <source>
        <dbReference type="EMBL" id="SFU34105.1"/>
    </source>
</evidence>
<gene>
    <name evidence="1" type="ORF">SAMN05216339_101424</name>
</gene>
<organism evidence="1 2">
    <name type="scientific">Nitrosomonas eutropha</name>
    <dbReference type="NCBI Taxonomy" id="916"/>
    <lineage>
        <taxon>Bacteria</taxon>
        <taxon>Pseudomonadati</taxon>
        <taxon>Pseudomonadota</taxon>
        <taxon>Betaproteobacteria</taxon>
        <taxon>Nitrosomonadales</taxon>
        <taxon>Nitrosomonadaceae</taxon>
        <taxon>Nitrosomonas</taxon>
    </lineage>
</organism>
<dbReference type="AlphaFoldDB" id="A0A1I7FDC4"/>